<dbReference type="Proteomes" id="UP000654670">
    <property type="component" value="Unassembled WGS sequence"/>
</dbReference>
<sequence>MNRRSFFKELARSLTETGKEVIYPLFEDDIEKIERAADLLQGISWYPVDHLNMGYGEQMINGRLICFLFDGKRLTACSKECPDCHEMAHWIAYDHRLTCPICEKSFSFQEEKGSLNLLAYSVKNERQKWWVGLPDKGVLSDA</sequence>
<dbReference type="AlphaFoldDB" id="A0A917S571"/>
<evidence type="ECO:0000313" key="2">
    <source>
        <dbReference type="Proteomes" id="UP000654670"/>
    </source>
</evidence>
<dbReference type="RefSeq" id="WP_188802732.1">
    <property type="nucleotide sequence ID" value="NZ_BMOK01000006.1"/>
</dbReference>
<reference evidence="1" key="2">
    <citation type="submission" date="2020-09" db="EMBL/GenBank/DDBJ databases">
        <authorList>
            <person name="Sun Q."/>
            <person name="Ohkuma M."/>
        </authorList>
    </citation>
    <scope>NUCLEOTIDE SEQUENCE</scope>
    <source>
        <strain evidence="1">JCM 15325</strain>
    </source>
</reference>
<gene>
    <name evidence="1" type="ORF">GCM10007968_17690</name>
</gene>
<accession>A0A917S571</accession>
<keyword evidence="2" id="KW-1185">Reference proteome</keyword>
<organism evidence="1 2">
    <name type="scientific">Sporolactobacillus putidus</name>
    <dbReference type="NCBI Taxonomy" id="492735"/>
    <lineage>
        <taxon>Bacteria</taxon>
        <taxon>Bacillati</taxon>
        <taxon>Bacillota</taxon>
        <taxon>Bacilli</taxon>
        <taxon>Bacillales</taxon>
        <taxon>Sporolactobacillaceae</taxon>
        <taxon>Sporolactobacillus</taxon>
    </lineage>
</organism>
<comment type="caution">
    <text evidence="1">The sequence shown here is derived from an EMBL/GenBank/DDBJ whole genome shotgun (WGS) entry which is preliminary data.</text>
</comment>
<protein>
    <recommendedName>
        <fullName evidence="3">Rieske domain-containing protein</fullName>
    </recommendedName>
</protein>
<dbReference type="EMBL" id="BMOK01000006">
    <property type="protein sequence ID" value="GGL54141.1"/>
    <property type="molecule type" value="Genomic_DNA"/>
</dbReference>
<proteinExistence type="predicted"/>
<reference evidence="1" key="1">
    <citation type="journal article" date="2014" name="Int. J. Syst. Evol. Microbiol.">
        <title>Complete genome sequence of Corynebacterium casei LMG S-19264T (=DSM 44701T), isolated from a smear-ripened cheese.</title>
        <authorList>
            <consortium name="US DOE Joint Genome Institute (JGI-PGF)"/>
            <person name="Walter F."/>
            <person name="Albersmeier A."/>
            <person name="Kalinowski J."/>
            <person name="Ruckert C."/>
        </authorList>
    </citation>
    <scope>NUCLEOTIDE SEQUENCE</scope>
    <source>
        <strain evidence="1">JCM 15325</strain>
    </source>
</reference>
<evidence type="ECO:0008006" key="3">
    <source>
        <dbReference type="Google" id="ProtNLM"/>
    </source>
</evidence>
<name>A0A917S571_9BACL</name>
<evidence type="ECO:0000313" key="1">
    <source>
        <dbReference type="EMBL" id="GGL54141.1"/>
    </source>
</evidence>